<feature type="region of interest" description="Disordered" evidence="17">
    <location>
        <begin position="570"/>
        <end position="796"/>
    </location>
</feature>
<dbReference type="GO" id="GO:0046872">
    <property type="term" value="F:metal ion binding"/>
    <property type="evidence" value="ECO:0007669"/>
    <property type="project" value="UniProtKB-KW"/>
</dbReference>
<feature type="domain" description="Protein kinase" evidence="18">
    <location>
        <begin position="873"/>
        <end position="1177"/>
    </location>
</feature>
<dbReference type="Proteomes" id="UP001186944">
    <property type="component" value="Unassembled WGS sequence"/>
</dbReference>
<dbReference type="SMART" id="SM00133">
    <property type="entry name" value="S_TK_X"/>
    <property type="match status" value="1"/>
</dbReference>
<keyword evidence="13" id="KW-0460">Magnesium</keyword>
<protein>
    <recommendedName>
        <fullName evidence="4">non-specific serine/threonine protein kinase</fullName>
        <ecNumber evidence="4">2.7.11.1</ecNumber>
    </recommendedName>
</protein>
<comment type="caution">
    <text evidence="20">The sequence shown here is derived from an EMBL/GenBank/DDBJ whole genome shotgun (WGS) entry which is preliminary data.</text>
</comment>
<evidence type="ECO:0000256" key="11">
    <source>
        <dbReference type="ARBA" id="ARBA00022777"/>
    </source>
</evidence>
<dbReference type="GO" id="GO:0045177">
    <property type="term" value="C:apical part of cell"/>
    <property type="evidence" value="ECO:0007669"/>
    <property type="project" value="UniProtKB-ARBA"/>
</dbReference>
<dbReference type="EMBL" id="VSWD01000007">
    <property type="protein sequence ID" value="KAK3098523.1"/>
    <property type="molecule type" value="Genomic_DNA"/>
</dbReference>
<dbReference type="PROSITE" id="PS00108">
    <property type="entry name" value="PROTEIN_KINASE_ST"/>
    <property type="match status" value="1"/>
</dbReference>
<dbReference type="InterPro" id="IPR000719">
    <property type="entry name" value="Prot_kinase_dom"/>
</dbReference>
<feature type="binding site" evidence="16">
    <location>
        <position position="902"/>
    </location>
    <ligand>
        <name>ATP</name>
        <dbReference type="ChEBI" id="CHEBI:30616"/>
    </ligand>
</feature>
<dbReference type="PROSITE" id="PS51285">
    <property type="entry name" value="AGC_KINASE_CTER"/>
    <property type="match status" value="1"/>
</dbReference>
<evidence type="ECO:0000256" key="9">
    <source>
        <dbReference type="ARBA" id="ARBA00022723"/>
    </source>
</evidence>
<dbReference type="Gene3D" id="1.10.510.10">
    <property type="entry name" value="Transferase(Phosphotransferase) domain 1"/>
    <property type="match status" value="1"/>
</dbReference>
<dbReference type="Gene3D" id="3.30.200.20">
    <property type="entry name" value="Phosphorylase Kinase, domain 1"/>
    <property type="match status" value="1"/>
</dbReference>
<comment type="subcellular location">
    <subcellularLocation>
        <location evidence="2">Cytoplasm</location>
    </subcellularLocation>
</comment>
<comment type="catalytic activity">
    <reaction evidence="14">
        <text>L-threonyl-[protein] + ATP = O-phospho-L-threonyl-[protein] + ADP + H(+)</text>
        <dbReference type="Rhea" id="RHEA:46608"/>
        <dbReference type="Rhea" id="RHEA-COMP:11060"/>
        <dbReference type="Rhea" id="RHEA-COMP:11605"/>
        <dbReference type="ChEBI" id="CHEBI:15378"/>
        <dbReference type="ChEBI" id="CHEBI:30013"/>
        <dbReference type="ChEBI" id="CHEBI:30616"/>
        <dbReference type="ChEBI" id="CHEBI:61977"/>
        <dbReference type="ChEBI" id="CHEBI:456216"/>
        <dbReference type="EC" id="2.7.11.1"/>
    </reaction>
</comment>
<feature type="compositionally biased region" description="Gly residues" evidence="17">
    <location>
        <begin position="43"/>
        <end position="52"/>
    </location>
</feature>
<evidence type="ECO:0000256" key="8">
    <source>
        <dbReference type="ARBA" id="ARBA00022679"/>
    </source>
</evidence>
<keyword evidence="8" id="KW-0808">Transferase</keyword>
<feature type="region of interest" description="Disordered" evidence="17">
    <location>
        <begin position="1251"/>
        <end position="1277"/>
    </location>
</feature>
<evidence type="ECO:0000256" key="10">
    <source>
        <dbReference type="ARBA" id="ARBA00022741"/>
    </source>
</evidence>
<evidence type="ECO:0000256" key="4">
    <source>
        <dbReference type="ARBA" id="ARBA00012513"/>
    </source>
</evidence>
<dbReference type="InterPro" id="IPR000961">
    <property type="entry name" value="AGC-kinase_C"/>
</dbReference>
<evidence type="ECO:0000256" key="17">
    <source>
        <dbReference type="SAM" id="MobiDB-lite"/>
    </source>
</evidence>
<dbReference type="GO" id="GO:0048731">
    <property type="term" value="P:system development"/>
    <property type="evidence" value="ECO:0007669"/>
    <property type="project" value="UniProtKB-ARBA"/>
</dbReference>
<dbReference type="AlphaFoldDB" id="A0AA88YFZ9"/>
<feature type="compositionally biased region" description="Polar residues" evidence="17">
    <location>
        <begin position="691"/>
        <end position="703"/>
    </location>
</feature>
<feature type="region of interest" description="Disordered" evidence="17">
    <location>
        <begin position="278"/>
        <end position="316"/>
    </location>
</feature>
<feature type="compositionally biased region" description="Basic and acidic residues" evidence="17">
    <location>
        <begin position="28"/>
        <end position="42"/>
    </location>
</feature>
<feature type="region of interest" description="Disordered" evidence="17">
    <location>
        <begin position="1193"/>
        <end position="1234"/>
    </location>
</feature>
<feature type="compositionally biased region" description="Low complexity" evidence="17">
    <location>
        <begin position="99"/>
        <end position="110"/>
    </location>
</feature>
<name>A0AA88YFZ9_PINIB</name>
<dbReference type="SMART" id="SM00220">
    <property type="entry name" value="S_TKc"/>
    <property type="match status" value="1"/>
</dbReference>
<gene>
    <name evidence="20" type="ORF">FSP39_020302</name>
</gene>
<feature type="compositionally biased region" description="Polar residues" evidence="17">
    <location>
        <begin position="188"/>
        <end position="200"/>
    </location>
</feature>
<evidence type="ECO:0000256" key="14">
    <source>
        <dbReference type="ARBA" id="ARBA00047899"/>
    </source>
</evidence>
<dbReference type="InterPro" id="IPR049761">
    <property type="entry name" value="LATS1-like_MobB"/>
</dbReference>
<feature type="compositionally biased region" description="Basic and acidic residues" evidence="17">
    <location>
        <begin position="1251"/>
        <end position="1264"/>
    </location>
</feature>
<proteinExistence type="inferred from homology"/>
<keyword evidence="5" id="KW-0963">Cytoplasm</keyword>
<dbReference type="GO" id="GO:0042308">
    <property type="term" value="P:negative regulation of protein import into nucleus"/>
    <property type="evidence" value="ECO:0007669"/>
    <property type="project" value="UniProtKB-ARBA"/>
</dbReference>
<evidence type="ECO:0000256" key="5">
    <source>
        <dbReference type="ARBA" id="ARBA00022490"/>
    </source>
</evidence>
<keyword evidence="7" id="KW-0597">Phosphoprotein</keyword>
<dbReference type="EC" id="2.7.11.1" evidence="4"/>
<evidence type="ECO:0000256" key="15">
    <source>
        <dbReference type="ARBA" id="ARBA00048679"/>
    </source>
</evidence>
<reference evidence="20" key="1">
    <citation type="submission" date="2019-08" db="EMBL/GenBank/DDBJ databases">
        <title>The improved chromosome-level genome for the pearl oyster Pinctada fucata martensii using PacBio sequencing and Hi-C.</title>
        <authorList>
            <person name="Zheng Z."/>
        </authorList>
    </citation>
    <scope>NUCLEOTIDE SEQUENCE</scope>
    <source>
        <strain evidence="20">ZZ-2019</strain>
        <tissue evidence="20">Adductor muscle</tissue>
    </source>
</reference>
<dbReference type="FunFam" id="3.30.200.20:FF:000391">
    <property type="entry name" value="Large tumor suppressor kinase 1"/>
    <property type="match status" value="1"/>
</dbReference>
<evidence type="ECO:0000256" key="2">
    <source>
        <dbReference type="ARBA" id="ARBA00004496"/>
    </source>
</evidence>
<accession>A0AA88YFZ9</accession>
<dbReference type="CDD" id="cd21778">
    <property type="entry name" value="MobB_LATS1"/>
    <property type="match status" value="1"/>
</dbReference>
<feature type="compositionally biased region" description="Basic and acidic residues" evidence="17">
    <location>
        <begin position="1"/>
        <end position="10"/>
    </location>
</feature>
<keyword evidence="10 16" id="KW-0547">Nucleotide-binding</keyword>
<dbReference type="GO" id="GO:0005737">
    <property type="term" value="C:cytoplasm"/>
    <property type="evidence" value="ECO:0007669"/>
    <property type="project" value="UniProtKB-SubCell"/>
</dbReference>
<feature type="compositionally biased region" description="Pro residues" evidence="17">
    <location>
        <begin position="718"/>
        <end position="727"/>
    </location>
</feature>
<feature type="compositionally biased region" description="Polar residues" evidence="17">
    <location>
        <begin position="667"/>
        <end position="678"/>
    </location>
</feature>
<dbReference type="InterPro" id="IPR050839">
    <property type="entry name" value="Rho-assoc_Ser/Thr_Kinase"/>
</dbReference>
<dbReference type="PANTHER" id="PTHR22988">
    <property type="entry name" value="MYOTONIC DYSTROPHY S/T KINASE-RELATED"/>
    <property type="match status" value="1"/>
</dbReference>
<feature type="region of interest" description="Disordered" evidence="17">
    <location>
        <begin position="448"/>
        <end position="472"/>
    </location>
</feature>
<sequence length="1277" mass="142901">MLSRKDDLRQGGRRPLAMSGQNRQMLHNLHESLSHLHVKEGPQKGGENGEGTQGLKPELSQSTPNLIEVKSTREGYNKKALATIRSKLRPFQTDRNEDNNANNTNASSSSQGSEDAALHPEDISQVRYSLSKPVKRKPSFEAKYGQSPSTDNTSDRSDSPLTQPNRVLPFTTMNDTSSSFTMSSATSRQITPSPTVNGDQTPPPVPPRIPMNTRSQTPTQDVQPAIFENIQGIMQQLPVQLQNMDQCPPSVIVPVSQTIQQVPNRDPPKYIAYSKHNIQHASQPQPQSQSPNSGPVTPQRGMSPVGRQPGIPQSASSYPVAQHYNALTNQNGPISSAKVTTGSGSNITIKYSHPPPPYSQSPNAWGGNPAQIHIHGANNTDPSHIILPDPFRLDSSSVSSAGSDTSSGLSNKQNIAHPMQSWNAMQPPIVMQSVKSREVKKPVLQTATAPSMQVSPASMQPSLQNPAGMSPSPQNQNYISSYQAQINQPNVAGHPTTSQNVRDLQIQITRHASGQTQLTPEQIAHLHSQNRGRHNIQIHIQHQQNGGKLAQLGTHYAHNVQMQNQYPDFFQRSTSDTPISTPRSESPANSRATNQSPMSILSTNSTPSTNSDIPDKPPPPYPGRSVNVVQPIPKPPHQHQQLHQVNFHPPPHYPPSTVQGFIPVQVPRTSSCTYQSESPQPPLPPRVPLQGQSAKLVTVTEVSDTPPVLPPKNTTSQQPPPIPPPPTTKTSGNNPPPPSIPSQQINGANKQCEQGEETDDTMSQVSDTSSTQEKTRCTSPIPERKKDIEMERLRRDSRLRNYSPQAFKFYMEQHVETLLKSHKERQRRRMQLEREMSKVGLSEEAQHQMRRMLEQKESNYIRLKRAKMDKCMFERIKTLGVGAFGEVTLVRKRDVGHLYAMKTLRKSDVLKRNQVAHVKAERDILAEADNEWVVKLYYSFQDRDYLYFVMDYVPGGDLMNLLIKFGIFKENLARFYIAELVLAIESVHKMGFIHRDIKPDNILIDKDGHIKLTDFGLCTGFRWTHNSKYYQKDGLHPRQDSMDVSCAVEIECQCDKISKPLERRRQRQRHRCLAHSLVGTPNYIAPEVLKRQGYTSCCDWWSVGVILYEMLVGQPPFYAATPAETQFKVIHWDETLHFPPEPKLCKEASNMILSLCCGVNERLGRNGATEIKKHPFFAGLNFEGLRKSKAPYKPTISHATDTSNFDDYDPKIRSDDEDDETQKPDHPVNGKHPEHAFFEFTFRRFFDDGGHPYPSMKDEPKDADVPPQKDSIAPVFV</sequence>
<feature type="compositionally biased region" description="Polar residues" evidence="17">
    <location>
        <begin position="761"/>
        <end position="772"/>
    </location>
</feature>
<evidence type="ECO:0000256" key="12">
    <source>
        <dbReference type="ARBA" id="ARBA00022840"/>
    </source>
</evidence>
<comment type="similarity">
    <text evidence="3">Belongs to the protein kinase superfamily. AGC Ser/Thr protein kinase family.</text>
</comment>
<organism evidence="20 21">
    <name type="scientific">Pinctada imbricata</name>
    <name type="common">Atlantic pearl-oyster</name>
    <name type="synonym">Pinctada martensii</name>
    <dbReference type="NCBI Taxonomy" id="66713"/>
    <lineage>
        <taxon>Eukaryota</taxon>
        <taxon>Metazoa</taxon>
        <taxon>Spiralia</taxon>
        <taxon>Lophotrochozoa</taxon>
        <taxon>Mollusca</taxon>
        <taxon>Bivalvia</taxon>
        <taxon>Autobranchia</taxon>
        <taxon>Pteriomorphia</taxon>
        <taxon>Pterioida</taxon>
        <taxon>Pterioidea</taxon>
        <taxon>Pteriidae</taxon>
        <taxon>Pinctada</taxon>
    </lineage>
</organism>
<dbReference type="InterPro" id="IPR017441">
    <property type="entry name" value="Protein_kinase_ATP_BS"/>
</dbReference>
<evidence type="ECO:0000256" key="1">
    <source>
        <dbReference type="ARBA" id="ARBA00001946"/>
    </source>
</evidence>
<evidence type="ECO:0000256" key="7">
    <source>
        <dbReference type="ARBA" id="ARBA00022553"/>
    </source>
</evidence>
<feature type="region of interest" description="Disordered" evidence="17">
    <location>
        <begin position="1"/>
        <end position="219"/>
    </location>
</feature>
<keyword evidence="9" id="KW-0479">Metal-binding</keyword>
<evidence type="ECO:0000259" key="19">
    <source>
        <dbReference type="PROSITE" id="PS51285"/>
    </source>
</evidence>
<keyword evidence="6" id="KW-0723">Serine/threonine-protein kinase</keyword>
<dbReference type="InterPro" id="IPR011009">
    <property type="entry name" value="Kinase-like_dom_sf"/>
</dbReference>
<feature type="compositionally biased region" description="Basic and acidic residues" evidence="17">
    <location>
        <begin position="1221"/>
        <end position="1234"/>
    </location>
</feature>
<dbReference type="Pfam" id="PF00069">
    <property type="entry name" value="Pkinase"/>
    <property type="match status" value="2"/>
</dbReference>
<keyword evidence="12 16" id="KW-0067">ATP-binding</keyword>
<dbReference type="GO" id="GO:0005524">
    <property type="term" value="F:ATP binding"/>
    <property type="evidence" value="ECO:0007669"/>
    <property type="project" value="UniProtKB-UniRule"/>
</dbReference>
<feature type="compositionally biased region" description="Low complexity" evidence="17">
    <location>
        <begin position="170"/>
        <end position="187"/>
    </location>
</feature>
<dbReference type="GO" id="GO:0004674">
    <property type="term" value="F:protein serine/threonine kinase activity"/>
    <property type="evidence" value="ECO:0007669"/>
    <property type="project" value="UniProtKB-KW"/>
</dbReference>
<comment type="catalytic activity">
    <reaction evidence="15">
        <text>L-seryl-[protein] + ATP = O-phospho-L-seryl-[protein] + ADP + H(+)</text>
        <dbReference type="Rhea" id="RHEA:17989"/>
        <dbReference type="Rhea" id="RHEA-COMP:9863"/>
        <dbReference type="Rhea" id="RHEA-COMP:11604"/>
        <dbReference type="ChEBI" id="CHEBI:15378"/>
        <dbReference type="ChEBI" id="CHEBI:29999"/>
        <dbReference type="ChEBI" id="CHEBI:30616"/>
        <dbReference type="ChEBI" id="CHEBI:83421"/>
        <dbReference type="ChEBI" id="CHEBI:456216"/>
        <dbReference type="EC" id="2.7.11.1"/>
    </reaction>
</comment>
<dbReference type="PROSITE" id="PS00107">
    <property type="entry name" value="PROTEIN_KINASE_ATP"/>
    <property type="match status" value="1"/>
</dbReference>
<dbReference type="GO" id="GO:0071944">
    <property type="term" value="C:cell periphery"/>
    <property type="evidence" value="ECO:0007669"/>
    <property type="project" value="UniProtKB-ARBA"/>
</dbReference>
<evidence type="ECO:0000256" key="13">
    <source>
        <dbReference type="ARBA" id="ARBA00022842"/>
    </source>
</evidence>
<feature type="compositionally biased region" description="Low complexity" evidence="17">
    <location>
        <begin position="282"/>
        <end position="295"/>
    </location>
</feature>
<dbReference type="FunFam" id="1.10.510.10:FF:000057">
    <property type="entry name" value="Non-specific serine/threonine protein kinase"/>
    <property type="match status" value="1"/>
</dbReference>
<feature type="compositionally biased region" description="Basic and acidic residues" evidence="17">
    <location>
        <begin position="782"/>
        <end position="796"/>
    </location>
</feature>
<dbReference type="InterPro" id="IPR008271">
    <property type="entry name" value="Ser/Thr_kinase_AS"/>
</dbReference>
<evidence type="ECO:0000256" key="6">
    <source>
        <dbReference type="ARBA" id="ARBA00022527"/>
    </source>
</evidence>
<keyword evidence="21" id="KW-1185">Reference proteome</keyword>
<feature type="compositionally biased region" description="Polar residues" evidence="17">
    <location>
        <begin position="570"/>
        <end position="612"/>
    </location>
</feature>
<evidence type="ECO:0000256" key="16">
    <source>
        <dbReference type="PROSITE-ProRule" id="PRU10141"/>
    </source>
</evidence>
<keyword evidence="11" id="KW-0418">Kinase</keyword>
<dbReference type="FunFam" id="1.10.510.10:FF:000086">
    <property type="entry name" value="Non-specific serine/threonine protein kinase"/>
    <property type="match status" value="1"/>
</dbReference>
<dbReference type="CDD" id="cd05598">
    <property type="entry name" value="STKc_LATS"/>
    <property type="match status" value="1"/>
</dbReference>
<comment type="cofactor">
    <cofactor evidence="1">
        <name>Mg(2+)</name>
        <dbReference type="ChEBI" id="CHEBI:18420"/>
    </cofactor>
</comment>
<feature type="domain" description="AGC-kinase C-terminal" evidence="19">
    <location>
        <begin position="1178"/>
        <end position="1252"/>
    </location>
</feature>
<evidence type="ECO:0000313" key="20">
    <source>
        <dbReference type="EMBL" id="KAK3098523.1"/>
    </source>
</evidence>
<dbReference type="GO" id="GO:0009653">
    <property type="term" value="P:anatomical structure morphogenesis"/>
    <property type="evidence" value="ECO:0007669"/>
    <property type="project" value="UniProtKB-ARBA"/>
</dbReference>
<dbReference type="SUPFAM" id="SSF56112">
    <property type="entry name" value="Protein kinase-like (PK-like)"/>
    <property type="match status" value="1"/>
</dbReference>
<evidence type="ECO:0000259" key="18">
    <source>
        <dbReference type="PROSITE" id="PS50011"/>
    </source>
</evidence>
<dbReference type="PROSITE" id="PS50011">
    <property type="entry name" value="PROTEIN_KINASE_DOM"/>
    <property type="match status" value="1"/>
</dbReference>
<evidence type="ECO:0000256" key="3">
    <source>
        <dbReference type="ARBA" id="ARBA00009903"/>
    </source>
</evidence>
<evidence type="ECO:0000313" key="21">
    <source>
        <dbReference type="Proteomes" id="UP001186944"/>
    </source>
</evidence>